<comment type="caution">
    <text evidence="3">The sequence shown here is derived from an EMBL/GenBank/DDBJ whole genome shotgun (WGS) entry which is preliminary data.</text>
</comment>
<evidence type="ECO:0000256" key="2">
    <source>
        <dbReference type="SAM" id="Phobius"/>
    </source>
</evidence>
<accession>A0AAX6MU29</accession>
<reference evidence="3 4" key="1">
    <citation type="journal article" date="2024" name="Front Chem Biol">
        <title>Unveiling the potential of Daldinia eschscholtzii MFLUCC 19-0629 through bioactivity and bioinformatics studies for enhanced sustainable agriculture production.</title>
        <authorList>
            <person name="Brooks S."/>
            <person name="Weaver J.A."/>
            <person name="Klomchit A."/>
            <person name="Alharthi S.A."/>
            <person name="Onlamun T."/>
            <person name="Nurani R."/>
            <person name="Vong T.K."/>
            <person name="Alberti F."/>
            <person name="Greco C."/>
        </authorList>
    </citation>
    <scope>NUCLEOTIDE SEQUENCE [LARGE SCALE GENOMIC DNA]</scope>
    <source>
        <strain evidence="3">MFLUCC 19-0629</strain>
    </source>
</reference>
<gene>
    <name evidence="3" type="ORF">Daesc_003580</name>
</gene>
<dbReference type="Proteomes" id="UP001369815">
    <property type="component" value="Unassembled WGS sequence"/>
</dbReference>
<proteinExistence type="predicted"/>
<evidence type="ECO:0000313" key="4">
    <source>
        <dbReference type="Proteomes" id="UP001369815"/>
    </source>
</evidence>
<feature type="compositionally biased region" description="Low complexity" evidence="1">
    <location>
        <begin position="49"/>
        <end position="87"/>
    </location>
</feature>
<dbReference type="EMBL" id="JBANMG010000003">
    <property type="protein sequence ID" value="KAK6955933.1"/>
    <property type="molecule type" value="Genomic_DNA"/>
</dbReference>
<name>A0AAX6MU29_9PEZI</name>
<keyword evidence="2" id="KW-1133">Transmembrane helix</keyword>
<keyword evidence="4" id="KW-1185">Reference proteome</keyword>
<keyword evidence="2" id="KW-0472">Membrane</keyword>
<protein>
    <submittedName>
        <fullName evidence="3">Uncharacterized protein</fullName>
    </submittedName>
</protein>
<sequence>MASKTTFIPRYLLPQYGALWRTAAFARRGTAPTLNAELGQVLVRYTTRASSTKTSHKSPAAKAAKHSAPTKPLPKAAATKPAAPITKEVPPQTPVLTSETPHATPEPASPPKTNTTTTSTATSDPQASATKSSTPPSPTPKPADPSKPLVLEKPERFNPPSHGARLPRSTPKHYGGPMTDAEIQAQAVKTYPGLPPPENTWSHWFIHSRGIHLFITLGTLTSLAIYTFIANFNAKSPFADLVPPISEFPRHPFQYLGVLLDVMRMHEEHESVITAEKRRRKVEDVAKRNEYRKAHGLEPAQGFWASANKPAAESQTTATESIPIVESPTATATATPELESEPTPAAVAVTPEEKPKKFLGIF</sequence>
<organism evidence="3 4">
    <name type="scientific">Daldinia eschscholtzii</name>
    <dbReference type="NCBI Taxonomy" id="292717"/>
    <lineage>
        <taxon>Eukaryota</taxon>
        <taxon>Fungi</taxon>
        <taxon>Dikarya</taxon>
        <taxon>Ascomycota</taxon>
        <taxon>Pezizomycotina</taxon>
        <taxon>Sordariomycetes</taxon>
        <taxon>Xylariomycetidae</taxon>
        <taxon>Xylariales</taxon>
        <taxon>Hypoxylaceae</taxon>
        <taxon>Daldinia</taxon>
    </lineage>
</organism>
<evidence type="ECO:0000313" key="3">
    <source>
        <dbReference type="EMBL" id="KAK6955933.1"/>
    </source>
</evidence>
<dbReference type="AlphaFoldDB" id="A0AAX6MU29"/>
<evidence type="ECO:0000256" key="1">
    <source>
        <dbReference type="SAM" id="MobiDB-lite"/>
    </source>
</evidence>
<feature type="region of interest" description="Disordered" evidence="1">
    <location>
        <begin position="49"/>
        <end position="178"/>
    </location>
</feature>
<feature type="region of interest" description="Disordered" evidence="1">
    <location>
        <begin position="304"/>
        <end position="351"/>
    </location>
</feature>
<feature type="compositionally biased region" description="Low complexity" evidence="1">
    <location>
        <begin position="326"/>
        <end position="346"/>
    </location>
</feature>
<feature type="compositionally biased region" description="Low complexity" evidence="1">
    <location>
        <begin position="111"/>
        <end position="134"/>
    </location>
</feature>
<feature type="compositionally biased region" description="Pro residues" evidence="1">
    <location>
        <begin position="135"/>
        <end position="145"/>
    </location>
</feature>
<feature type="transmembrane region" description="Helical" evidence="2">
    <location>
        <begin position="211"/>
        <end position="229"/>
    </location>
</feature>
<keyword evidence="2" id="KW-0812">Transmembrane</keyword>